<keyword evidence="2" id="KW-1185">Reference proteome</keyword>
<name>A0A2H6KDR4_9APIC</name>
<reference evidence="1 2" key="1">
    <citation type="journal article" date="2017" name="BMC Genomics">
        <title>Whole-genome assembly of Babesia ovata and comparative genomics between closely related pathogens.</title>
        <authorList>
            <person name="Yamagishi J."/>
            <person name="Asada M."/>
            <person name="Hakimi H."/>
            <person name="Tanaka T.Q."/>
            <person name="Sugimoto C."/>
            <person name="Kawazu S."/>
        </authorList>
    </citation>
    <scope>NUCLEOTIDE SEQUENCE [LARGE SCALE GENOMIC DNA]</scope>
    <source>
        <strain evidence="1 2">Miyake</strain>
    </source>
</reference>
<sequence>MSTALAGLCLGPHGDRSHDLDGNVVVGIPRLIDDGVEYRDVSYDVEEDDYEDAEHRAHDVIQHEELVEVARIHGVEEGFLGFR</sequence>
<evidence type="ECO:0000313" key="2">
    <source>
        <dbReference type="Proteomes" id="UP000236319"/>
    </source>
</evidence>
<dbReference type="Proteomes" id="UP000236319">
    <property type="component" value="Unassembled WGS sequence"/>
</dbReference>
<comment type="caution">
    <text evidence="1">The sequence shown here is derived from an EMBL/GenBank/DDBJ whole genome shotgun (WGS) entry which is preliminary data.</text>
</comment>
<gene>
    <name evidence="1" type="ORF">BOVATA_026310</name>
</gene>
<dbReference type="GeneID" id="39874908"/>
<evidence type="ECO:0000313" key="1">
    <source>
        <dbReference type="EMBL" id="GBE61138.1"/>
    </source>
</evidence>
<protein>
    <submittedName>
        <fullName evidence="1">Caspase recruitment domain-containing 6 isoform X1, putative</fullName>
    </submittedName>
</protein>
<dbReference type="RefSeq" id="XP_028867381.1">
    <property type="nucleotide sequence ID" value="XM_029011548.1"/>
</dbReference>
<organism evidence="1 2">
    <name type="scientific">Babesia ovata</name>
    <dbReference type="NCBI Taxonomy" id="189622"/>
    <lineage>
        <taxon>Eukaryota</taxon>
        <taxon>Sar</taxon>
        <taxon>Alveolata</taxon>
        <taxon>Apicomplexa</taxon>
        <taxon>Aconoidasida</taxon>
        <taxon>Piroplasmida</taxon>
        <taxon>Babesiidae</taxon>
        <taxon>Babesia</taxon>
    </lineage>
</organism>
<dbReference type="AlphaFoldDB" id="A0A2H6KDR4"/>
<accession>A0A2H6KDR4</accession>
<dbReference type="VEuPathDB" id="PiroplasmaDB:BOVATA_026310"/>
<dbReference type="EMBL" id="BDSA01000002">
    <property type="protein sequence ID" value="GBE61138.1"/>
    <property type="molecule type" value="Genomic_DNA"/>
</dbReference>
<proteinExistence type="predicted"/>